<evidence type="ECO:0000256" key="9">
    <source>
        <dbReference type="SAM" id="MobiDB-lite"/>
    </source>
</evidence>
<dbReference type="GO" id="GO:0005634">
    <property type="term" value="C:nucleus"/>
    <property type="evidence" value="ECO:0007669"/>
    <property type="project" value="UniProtKB-SubCell"/>
</dbReference>
<accession>A0AA38HDH5</accession>
<comment type="subcellular location">
    <subcellularLocation>
        <location evidence="8">Nucleus</location>
    </subcellularLocation>
</comment>
<dbReference type="GO" id="GO:0046872">
    <property type="term" value="F:metal ion binding"/>
    <property type="evidence" value="ECO:0007669"/>
    <property type="project" value="UniProtKB-KW"/>
</dbReference>
<evidence type="ECO:0000256" key="4">
    <source>
        <dbReference type="ARBA" id="ARBA00022723"/>
    </source>
</evidence>
<comment type="cofactor">
    <cofactor evidence="8">
        <name>Mg(2+)</name>
        <dbReference type="ChEBI" id="CHEBI:18420"/>
    </cofactor>
    <cofactor evidence="8">
        <name>Mn(2+)</name>
        <dbReference type="ChEBI" id="CHEBI:29035"/>
    </cofactor>
</comment>
<keyword evidence="8" id="KW-0539">Nucleus</keyword>
<dbReference type="Pfam" id="PF21170">
    <property type="entry name" value="FAN1_TPR"/>
    <property type="match status" value="1"/>
</dbReference>
<dbReference type="RefSeq" id="XP_052948015.1">
    <property type="nucleotide sequence ID" value="XM_053089344.1"/>
</dbReference>
<feature type="region of interest" description="Disordered" evidence="9">
    <location>
        <begin position="966"/>
        <end position="1028"/>
    </location>
</feature>
<keyword evidence="6 8" id="KW-0460">Magnesium</keyword>
<feature type="region of interest" description="Disordered" evidence="9">
    <location>
        <begin position="1"/>
        <end position="36"/>
    </location>
</feature>
<feature type="domain" description="VRR-NUC" evidence="10">
    <location>
        <begin position="835"/>
        <end position="953"/>
    </location>
</feature>
<dbReference type="GO" id="GO:0017108">
    <property type="term" value="F:5'-flap endonuclease activity"/>
    <property type="evidence" value="ECO:0007669"/>
    <property type="project" value="TreeGrafter"/>
</dbReference>
<keyword evidence="8" id="KW-0234">DNA repair</keyword>
<feature type="compositionally biased region" description="Acidic residues" evidence="9">
    <location>
        <begin position="990"/>
        <end position="1015"/>
    </location>
</feature>
<evidence type="ECO:0000313" key="12">
    <source>
        <dbReference type="Proteomes" id="UP001164286"/>
    </source>
</evidence>
<comment type="caution">
    <text evidence="11">The sequence shown here is derived from an EMBL/GenBank/DDBJ whole genome shotgun (WGS) entry which is preliminary data.</text>
</comment>
<evidence type="ECO:0000313" key="11">
    <source>
        <dbReference type="EMBL" id="KAI9638238.1"/>
    </source>
</evidence>
<keyword evidence="5 8" id="KW-0378">Hydrolase</keyword>
<feature type="compositionally biased region" description="Polar residues" evidence="9">
    <location>
        <begin position="363"/>
        <end position="374"/>
    </location>
</feature>
<dbReference type="PANTHER" id="PTHR15749">
    <property type="entry name" value="FANCONI-ASSOCIATED NUCLEASE 1"/>
    <property type="match status" value="1"/>
</dbReference>
<keyword evidence="8" id="KW-0227">DNA damage</keyword>
<dbReference type="AlphaFoldDB" id="A0AA38HDH5"/>
<feature type="region of interest" description="Disordered" evidence="9">
    <location>
        <begin position="216"/>
        <end position="271"/>
    </location>
</feature>
<dbReference type="Gene3D" id="3.40.1350.10">
    <property type="match status" value="1"/>
</dbReference>
<evidence type="ECO:0000256" key="3">
    <source>
        <dbReference type="ARBA" id="ARBA00022722"/>
    </source>
</evidence>
<name>A0AA38HDH5_9TREE</name>
<comment type="similarity">
    <text evidence="2 8">Belongs to the FAN1 family.</text>
</comment>
<evidence type="ECO:0000256" key="7">
    <source>
        <dbReference type="ARBA" id="ARBA00023211"/>
    </source>
</evidence>
<feature type="compositionally biased region" description="Pro residues" evidence="9">
    <location>
        <begin position="1"/>
        <end position="10"/>
    </location>
</feature>
<sequence length="1028" mass="113414">MNSPPPPSFTLPPLKSNGQYPVTPDDSPNADDTGDVAKDYLSAKSRGKGKERAMEIDEVVPEVRVSMYVRLFEDDPKYLLTRLLLRRPGRVIPFGSLLRGYEAEIGSEGVRSAVRLLSEALDIPADILSAEPVFEATVGPSRPPSPAAAPTPVKRNPFPTPQTLGKKRKSSPLEKPKPWATLDTGLTAAEEKADPELAAAIRESLWASQVGRVELDDDGGVVRSPSPMGPVDHGRPPTPRSVSAGSSTSASSSSSSSSKMPAGYDEPFSLDPSLPPPITHFAFDERTLDLDAIMSCIPADELRKVAKARKIPPNLLVRRDDVCAALRGVARKQTVLGFTPVKGKEAGPKQFTLPFGPKPANADSPQTTGRSANRGVTSESLLIAQLLPLIGQHAIQLTSSLHNLISRVNLIFSRTPPVTATGSSLLLPSILVSSHRRRYPAYGPPTRSRIWSSRDELLRWERTVKWEAVVQDALGESWQEMRKNLAAGPQGWGGAKKEMLGRVEGSKVVKRIWEGVWPVWREMVEGAGGKEVDVRKEEGGLVGDRFKTGQSARNQEPVSMRADSSGHVLTRIVYKSAVALGQLHEYDNEVMVLRALIKQRRWRRSKRGAWYDRLALVLMNHYNASDVEKEEKRREAVQVCIDGLLDEDTHLIYRPGLSRRLTRLENALNLPADERHISHAELLKCEVRELTAPRIAENMGAPKMRPGGRAGSVRAESVRAGSVREGSLGVDGEEGLVGPPGWQQTGKSVWLGKEGEVTVEGWVLEWWEAKGYKGYHSEGSIMTTLFALLLWPVLFHPLPGAFETPYQTAPLDLGEDTFAPARYDLLEARLALMGSTAEALAMLRDADSRERPNLTWAVGVNWEYGAEDLEELLECIGGRAMSGVCRMLAEEYRHRVSGVPDLIVWKKGVKGSRGEARFVEVKGPGDQLSETQKIWIDVLLSSGIPVEVCRVKAKEATQEAIAKVEKRQAKIKKENSKNGWDQAGMKRDVDEEELKEFEGEDDEGEKERDEEDEEKEGYWQRSGKRVKV</sequence>
<keyword evidence="12" id="KW-1185">Reference proteome</keyword>
<dbReference type="EC" id="3.1.4.1" evidence="8"/>
<comment type="catalytic activity">
    <reaction evidence="1 8">
        <text>Hydrolytically removes 5'-nucleotides successively from the 3'-hydroxy termini of 3'-hydroxy-terminated oligonucleotides.</text>
        <dbReference type="EC" id="3.1.4.1"/>
    </reaction>
</comment>
<dbReference type="EMBL" id="JAKWFO010000003">
    <property type="protein sequence ID" value="KAI9638238.1"/>
    <property type="molecule type" value="Genomic_DNA"/>
</dbReference>
<proteinExistence type="inferred from homology"/>
<dbReference type="GO" id="GO:0036297">
    <property type="term" value="P:interstrand cross-link repair"/>
    <property type="evidence" value="ECO:0007669"/>
    <property type="project" value="InterPro"/>
</dbReference>
<dbReference type="FunFam" id="3.40.1350.10:FF:000013">
    <property type="entry name" value="Fanconi-associated nuclease"/>
    <property type="match status" value="1"/>
</dbReference>
<keyword evidence="7 8" id="KW-0464">Manganese</keyword>
<evidence type="ECO:0000256" key="5">
    <source>
        <dbReference type="ARBA" id="ARBA00022801"/>
    </source>
</evidence>
<feature type="region of interest" description="Disordered" evidence="9">
    <location>
        <begin position="347"/>
        <end position="374"/>
    </location>
</feature>
<dbReference type="GeneID" id="77728549"/>
<dbReference type="Proteomes" id="UP001164286">
    <property type="component" value="Unassembled WGS sequence"/>
</dbReference>
<feature type="compositionally biased region" description="Basic and acidic residues" evidence="9">
    <location>
        <begin position="966"/>
        <end position="976"/>
    </location>
</feature>
<comment type="function">
    <text evidence="8">Nuclease required for the repair of DNA interstrand cross-links (ICL). Acts as a 5'-3' exonuclease that anchors at a cut end of DNA and cleaves DNA successively at every third nucleotide, allowing to excise an ICL from one strand through flanking incisions.</text>
</comment>
<dbReference type="InterPro" id="IPR033315">
    <property type="entry name" value="Fan1-like"/>
</dbReference>
<dbReference type="GO" id="GO:0008409">
    <property type="term" value="F:5'-3' exonuclease activity"/>
    <property type="evidence" value="ECO:0007669"/>
    <property type="project" value="TreeGrafter"/>
</dbReference>
<dbReference type="Pfam" id="PF08774">
    <property type="entry name" value="VRR_NUC"/>
    <property type="match status" value="1"/>
</dbReference>
<evidence type="ECO:0000256" key="6">
    <source>
        <dbReference type="ARBA" id="ARBA00022842"/>
    </source>
</evidence>
<dbReference type="GO" id="GO:0070336">
    <property type="term" value="F:flap-structured DNA binding"/>
    <property type="evidence" value="ECO:0007669"/>
    <property type="project" value="TreeGrafter"/>
</dbReference>
<feature type="compositionally biased region" description="Low complexity" evidence="9">
    <location>
        <begin position="241"/>
        <end position="258"/>
    </location>
</feature>
<gene>
    <name evidence="11" type="ORF">MKK02DRAFT_36085</name>
</gene>
<dbReference type="InterPro" id="IPR049126">
    <property type="entry name" value="FAN1-like_TPR"/>
</dbReference>
<dbReference type="InterPro" id="IPR014883">
    <property type="entry name" value="VRR_NUC"/>
</dbReference>
<dbReference type="CDD" id="cd22326">
    <property type="entry name" value="FAN1-like"/>
    <property type="match status" value="1"/>
</dbReference>
<evidence type="ECO:0000256" key="1">
    <source>
        <dbReference type="ARBA" id="ARBA00000983"/>
    </source>
</evidence>
<evidence type="ECO:0000259" key="10">
    <source>
        <dbReference type="SMART" id="SM00990"/>
    </source>
</evidence>
<keyword evidence="3 8" id="KW-0540">Nuclease</keyword>
<dbReference type="InterPro" id="IPR011856">
    <property type="entry name" value="tRNA_endonuc-like_dom_sf"/>
</dbReference>
<keyword evidence="4 8" id="KW-0479">Metal-binding</keyword>
<protein>
    <recommendedName>
        <fullName evidence="8">Fanconi-associated nuclease</fullName>
        <ecNumber evidence="8">3.1.4.1</ecNumber>
    </recommendedName>
</protein>
<reference evidence="11" key="1">
    <citation type="journal article" date="2022" name="G3 (Bethesda)">
        <title>High quality genome of the basidiomycete yeast Dioszegia hungarica PDD-24b-2 isolated from cloud water.</title>
        <authorList>
            <person name="Jarrige D."/>
            <person name="Haridas S."/>
            <person name="Bleykasten-Grosshans C."/>
            <person name="Joly M."/>
            <person name="Nadalig T."/>
            <person name="Sancelme M."/>
            <person name="Vuilleumier S."/>
            <person name="Grigoriev I.V."/>
            <person name="Amato P."/>
            <person name="Bringel F."/>
        </authorList>
    </citation>
    <scope>NUCLEOTIDE SEQUENCE</scope>
    <source>
        <strain evidence="11">PDD-24b-2</strain>
    </source>
</reference>
<dbReference type="SMART" id="SM00990">
    <property type="entry name" value="VRR_NUC"/>
    <property type="match status" value="1"/>
</dbReference>
<evidence type="ECO:0000256" key="8">
    <source>
        <dbReference type="RuleBase" id="RU365033"/>
    </source>
</evidence>
<dbReference type="PANTHER" id="PTHR15749:SF4">
    <property type="entry name" value="FANCONI-ASSOCIATED NUCLEASE 1"/>
    <property type="match status" value="1"/>
</dbReference>
<dbReference type="GO" id="GO:0004528">
    <property type="term" value="F:phosphodiesterase I activity"/>
    <property type="evidence" value="ECO:0007669"/>
    <property type="project" value="UniProtKB-EC"/>
</dbReference>
<organism evidence="11 12">
    <name type="scientific">Dioszegia hungarica</name>
    <dbReference type="NCBI Taxonomy" id="4972"/>
    <lineage>
        <taxon>Eukaryota</taxon>
        <taxon>Fungi</taxon>
        <taxon>Dikarya</taxon>
        <taxon>Basidiomycota</taxon>
        <taxon>Agaricomycotina</taxon>
        <taxon>Tremellomycetes</taxon>
        <taxon>Tremellales</taxon>
        <taxon>Bulleribasidiaceae</taxon>
        <taxon>Dioszegia</taxon>
    </lineage>
</organism>
<evidence type="ECO:0000256" key="2">
    <source>
        <dbReference type="ARBA" id="ARBA00005533"/>
    </source>
</evidence>
<dbReference type="InterPro" id="IPR049132">
    <property type="entry name" value="FAN1-like_euk"/>
</dbReference>
<feature type="region of interest" description="Disordered" evidence="9">
    <location>
        <begin position="136"/>
        <end position="179"/>
    </location>
</feature>